<dbReference type="InterPro" id="IPR012830">
    <property type="entry name" value="Citrate_utilization_prot_B"/>
</dbReference>
<feature type="transmembrane region" description="Helical" evidence="1">
    <location>
        <begin position="263"/>
        <end position="287"/>
    </location>
</feature>
<keyword evidence="1" id="KW-1133">Transmembrane helix</keyword>
<dbReference type="EMBL" id="VTTN01000024">
    <property type="protein sequence ID" value="KAA0589147.1"/>
    <property type="molecule type" value="Genomic_DNA"/>
</dbReference>
<dbReference type="RefSeq" id="WP_149235182.1">
    <property type="nucleotide sequence ID" value="NZ_JALJXJ010000012.1"/>
</dbReference>
<dbReference type="SUPFAM" id="SSF103501">
    <property type="entry name" value="Respiratory nitrate reductase 1 gamma chain"/>
    <property type="match status" value="1"/>
</dbReference>
<feature type="transmembrane region" description="Helical" evidence="1">
    <location>
        <begin position="307"/>
        <end position="324"/>
    </location>
</feature>
<dbReference type="Gene3D" id="1.20.950.20">
    <property type="entry name" value="Transmembrane di-heme cytochromes, Chain C"/>
    <property type="match status" value="1"/>
</dbReference>
<evidence type="ECO:0000313" key="3">
    <source>
        <dbReference type="Proteomes" id="UP000324927"/>
    </source>
</evidence>
<gene>
    <name evidence="2" type="primary">tcuB</name>
    <name evidence="2" type="ORF">FZ942_32495</name>
</gene>
<feature type="transmembrane region" description="Helical" evidence="1">
    <location>
        <begin position="330"/>
        <end position="350"/>
    </location>
</feature>
<keyword evidence="1" id="KW-0812">Transmembrane</keyword>
<dbReference type="AlphaFoldDB" id="A0A5A9G4C4"/>
<evidence type="ECO:0000313" key="2">
    <source>
        <dbReference type="EMBL" id="KAA0589147.1"/>
    </source>
</evidence>
<feature type="transmembrane region" description="Helical" evidence="1">
    <location>
        <begin position="109"/>
        <end position="132"/>
    </location>
</feature>
<feature type="transmembrane region" description="Helical" evidence="1">
    <location>
        <begin position="152"/>
        <end position="176"/>
    </location>
</feature>
<dbReference type="SUPFAM" id="SSF54862">
    <property type="entry name" value="4Fe-4S ferredoxins"/>
    <property type="match status" value="1"/>
</dbReference>
<feature type="transmembrane region" description="Helical" evidence="1">
    <location>
        <begin position="232"/>
        <end position="251"/>
    </location>
</feature>
<dbReference type="OrthoDB" id="9765258at2"/>
<reference evidence="2 3" key="1">
    <citation type="submission" date="2019-08" db="EMBL/GenBank/DDBJ databases">
        <authorList>
            <person name="Grouzdev D."/>
            <person name="Tikhonova E."/>
            <person name="Kravchenko I."/>
        </authorList>
    </citation>
    <scope>NUCLEOTIDE SEQUENCE [LARGE SCALE GENOMIC DNA]</scope>
    <source>
        <strain evidence="2 3">59b</strain>
    </source>
</reference>
<dbReference type="Proteomes" id="UP000324927">
    <property type="component" value="Unassembled WGS sequence"/>
</dbReference>
<accession>A0A5A9G4C4</accession>
<sequence length="378" mass="40511">MPCTDDTQQSAADARRALDICNACQFCDGYCTVFRALKMRRLISVADLTFLSNLCHNCRSCYHACQYAPPHAFDLNLPKSLSLVRQQTYRDHVWPPPFRGRLPYAGWPAVAVVAAVALSAVMLVGMPALIWIPPDVLFGRHSGPGAFYRLVPWGAIAGVAGAVMLWSLLAVGFSVASFWRGMGPVPAGVAFLPALRDALCDAATLRNLGGGGAGCNDRDERFSQARRRFHHALFYGVVLCFASTGAATIYHHRLGWQAPYPLLSLPVLLGGIGGAGMLIGAAGLALLKLRADPGPVARSLTGADCSLLALLFLVAASGLGLLALRETAAMGPLLLVHLGLVLGWFATLPYSKFLHAPFRFAALLRAAMERQCKEWGRG</sequence>
<keyword evidence="3" id="KW-1185">Reference proteome</keyword>
<dbReference type="NCBIfam" id="TIGR02484">
    <property type="entry name" value="CitB"/>
    <property type="match status" value="1"/>
</dbReference>
<evidence type="ECO:0000256" key="1">
    <source>
        <dbReference type="SAM" id="Phobius"/>
    </source>
</evidence>
<name>A0A5A9G4C4_AZOLI</name>
<proteinExistence type="predicted"/>
<organism evidence="2 3">
    <name type="scientific">Azospirillum lipoferum</name>
    <dbReference type="NCBI Taxonomy" id="193"/>
    <lineage>
        <taxon>Bacteria</taxon>
        <taxon>Pseudomonadati</taxon>
        <taxon>Pseudomonadota</taxon>
        <taxon>Alphaproteobacteria</taxon>
        <taxon>Rhodospirillales</taxon>
        <taxon>Azospirillaceae</taxon>
        <taxon>Azospirillum</taxon>
    </lineage>
</organism>
<keyword evidence="1" id="KW-0472">Membrane</keyword>
<dbReference type="InterPro" id="IPR036197">
    <property type="entry name" value="NarG-like_sf"/>
</dbReference>
<comment type="caution">
    <text evidence="2">The sequence shown here is derived from an EMBL/GenBank/DDBJ whole genome shotgun (WGS) entry which is preliminary data.</text>
</comment>
<protein>
    <submittedName>
        <fullName evidence="2">Tricarballylate utilization 4Fe-4S protein TcuB</fullName>
    </submittedName>
</protein>